<dbReference type="SUPFAM" id="SSF51338">
    <property type="entry name" value="Composite domain of metallo-dependent hydrolases"/>
    <property type="match status" value="1"/>
</dbReference>
<feature type="domain" description="Amidohydrolase-related" evidence="1">
    <location>
        <begin position="72"/>
        <end position="375"/>
    </location>
</feature>
<dbReference type="InterPro" id="IPR006680">
    <property type="entry name" value="Amidohydro-rel"/>
</dbReference>
<organism evidence="2 3">
    <name type="scientific">Winogradskyella flava</name>
    <dbReference type="NCBI Taxonomy" id="1884876"/>
    <lineage>
        <taxon>Bacteria</taxon>
        <taxon>Pseudomonadati</taxon>
        <taxon>Bacteroidota</taxon>
        <taxon>Flavobacteriia</taxon>
        <taxon>Flavobacteriales</taxon>
        <taxon>Flavobacteriaceae</taxon>
        <taxon>Winogradskyella</taxon>
    </lineage>
</organism>
<dbReference type="GO" id="GO:0016810">
    <property type="term" value="F:hydrolase activity, acting on carbon-nitrogen (but not peptide) bonds"/>
    <property type="evidence" value="ECO:0007669"/>
    <property type="project" value="InterPro"/>
</dbReference>
<keyword evidence="3" id="KW-1185">Reference proteome</keyword>
<dbReference type="InterPro" id="IPR011059">
    <property type="entry name" value="Metal-dep_hydrolase_composite"/>
</dbReference>
<evidence type="ECO:0000313" key="2">
    <source>
        <dbReference type="EMBL" id="MBC2845711.1"/>
    </source>
</evidence>
<dbReference type="EMBL" id="JACLCP010000003">
    <property type="protein sequence ID" value="MBC2845711.1"/>
    <property type="molecule type" value="Genomic_DNA"/>
</dbReference>
<dbReference type="Gene3D" id="3.30.110.90">
    <property type="entry name" value="Amidohydrolase"/>
    <property type="match status" value="1"/>
</dbReference>
<keyword evidence="2" id="KW-0378">Hydrolase</keyword>
<protein>
    <submittedName>
        <fullName evidence="2">Amidohydrolase family protein</fullName>
    </submittedName>
</protein>
<dbReference type="Pfam" id="PF01979">
    <property type="entry name" value="Amidohydro_1"/>
    <property type="match status" value="1"/>
</dbReference>
<evidence type="ECO:0000313" key="3">
    <source>
        <dbReference type="Proteomes" id="UP000533900"/>
    </source>
</evidence>
<dbReference type="Proteomes" id="UP000533900">
    <property type="component" value="Unassembled WGS sequence"/>
</dbReference>
<dbReference type="Gene3D" id="3.40.50.10910">
    <property type="entry name" value="Amidohydrolase"/>
    <property type="match status" value="1"/>
</dbReference>
<dbReference type="PANTHER" id="PTHR43135:SF3">
    <property type="entry name" value="ALPHA-D-RIBOSE 1-METHYLPHOSPHONATE 5-TRIPHOSPHATE DIPHOSPHATASE"/>
    <property type="match status" value="1"/>
</dbReference>
<comment type="caution">
    <text evidence="2">The sequence shown here is derived from an EMBL/GenBank/DDBJ whole genome shotgun (WGS) entry which is preliminary data.</text>
</comment>
<dbReference type="InterPro" id="IPR051781">
    <property type="entry name" value="Metallo-dep_Hydrolase"/>
</dbReference>
<gene>
    <name evidence="2" type="ORF">H7F21_11455</name>
</gene>
<proteinExistence type="predicted"/>
<dbReference type="PANTHER" id="PTHR43135">
    <property type="entry name" value="ALPHA-D-RIBOSE 1-METHYLPHOSPHONATE 5-TRIPHOSPHATE DIPHOSPHATASE"/>
    <property type="match status" value="1"/>
</dbReference>
<dbReference type="Gene3D" id="1.20.58.520">
    <property type="entry name" value="Amidohydrolase"/>
    <property type="match status" value="1"/>
</dbReference>
<name>A0A842IS55_9FLAO</name>
<sequence>MDSIRITLVVLGFAFIGNAQNSFIIKDVKVFDGENVIASTSVKVEDGLIAEVSKSIKVSDADQIIDGKGKSLMPALSNAHVHAWAPESLSQAAKAGVLNVMDMAGVETYQMAMRQLKDSTNYARYYVAGYAATAPEGHGTQFGFPVPTLTKPEEAKQFIADRVKADVDHIKIILEPWRNTLSIETVTELIKEAHNAEKMAVVHISRLEDAVNVLRNNADGLVHIWWDKELDADILKTLSEDKSFFVIPTLLTTTKVFESMGERANEFLKKEQLLAEVKKMHDAGIPILAGTDPPNVGINYGTDLYKELQLLSESGLSNIEVLKAGTSNITTAFGLDKTGFVKKGYIADMILVDGDVTEDISSLNNSKVIWKKGKQVKN</sequence>
<dbReference type="InterPro" id="IPR032466">
    <property type="entry name" value="Metal_Hydrolase"/>
</dbReference>
<dbReference type="SUPFAM" id="SSF51556">
    <property type="entry name" value="Metallo-dependent hydrolases"/>
    <property type="match status" value="1"/>
</dbReference>
<accession>A0A842IS55</accession>
<evidence type="ECO:0000259" key="1">
    <source>
        <dbReference type="Pfam" id="PF01979"/>
    </source>
</evidence>
<dbReference type="RefSeq" id="WP_185789427.1">
    <property type="nucleotide sequence ID" value="NZ_JACLCP010000003.1"/>
</dbReference>
<dbReference type="Gene3D" id="2.30.40.10">
    <property type="entry name" value="Urease, subunit C, domain 1"/>
    <property type="match status" value="1"/>
</dbReference>
<dbReference type="AlphaFoldDB" id="A0A842IS55"/>
<reference evidence="2" key="1">
    <citation type="submission" date="2020-08" db="EMBL/GenBank/DDBJ databases">
        <title>Winogradskyella ouciana sp. nov., isolated from the hadal seawater of the Mariana Trench.</title>
        <authorList>
            <person name="He X."/>
        </authorList>
    </citation>
    <scope>NUCLEOTIDE SEQUENCE [LARGE SCALE GENOMIC DNA]</scope>
    <source>
        <strain evidence="2">KCTC 52348</strain>
    </source>
</reference>